<dbReference type="PANTHER" id="PTHR45589">
    <property type="entry name" value="WD REPEAT DOMAIN 62, ISOFORM G"/>
    <property type="match status" value="1"/>
</dbReference>
<dbReference type="SUPFAM" id="SSF50978">
    <property type="entry name" value="WD40 repeat-like"/>
    <property type="match status" value="2"/>
</dbReference>
<evidence type="ECO:0000313" key="2">
    <source>
        <dbReference type="EMBL" id="SGZ56084.1"/>
    </source>
</evidence>
<sequence>MPEAESGLSNLQFQSVKGTSAKTPFQFAAVDNKLAYTAGGGVVVSTIGTEGNVKSQRFFVANGNNETAQTVLSFSSYNQFSDSPSDTDTRRDVYGYPIAHSPIIYERNGGEGVDSLRASLSKNDHKDGAGGVLPTKSKLRVRAVSCLALAPNGRVLAVGEAGYRPRILLYSLARDSADTPFAIIYEHSFEVRCIAFSPDLRSFCSLGNLADGYLYVWKFSPLSITLRAGNKCSSVVNALLWHDSGSGDGHIITAGLRFLKVWCCDSSTLGLLKLSILKGRNVVLGKHLDQNLQEVLSINSDELLVRGNDILFVLLIRGSTLKFMPVLLHPEGIYGLVLNHLEQKLWFFDNERKPQELSMSELRPIDEGLLIKTPTSPMKSPPLILNISPSSETEYGPVVKSHQWETKLIYLTRTEQIKVYDYESESSQTVMGQKTASIAGGKKTAGRKLVFFSTSGEIYTLPKNEKLSLIYSHTLPQYDVITNELTAVEVLNDVLFLGDKFGQLSILDISTKDLNPIVNIKAHSSTINDIIYFEVGDVKLLCSISRDRMIQLYYCDENNWELMRTLPTHNGNLISATFVNSCLYICSADRTVSVHEILDDGKQNDGEPVSVYQKKILTLKTTPLAMKVSESTLIVSTNDKTLLIYDSTTLEFKRSLKLFSDETNESLCVETFTVLPGNFIAVSSSDKSLRVFHLISGKHMRVTWGHSETILGLFEEDSVLTSVGSDGCLFEWSLLHESTVLSPKQDKGSRELTPDSSPLYAKVARKILPTPLLSAHSSPRKSSIATPTDSIHEAESPTRRLTSATLRRIEAKKKSTELHSRGLSKSPSKDSFSRGSSPMKSGATPRSSSSSTTLNLSRQSSPARASRPDSPLKAQSIPYSHNSRLGVAKDPPVLGPPHSTTQNDAMERSTAYLAIIKSMAQKGQFSENDKSTLKRDLEEILSLLGISTYNDILERYSTDLAKLVKEKLND</sequence>
<feature type="compositionally biased region" description="Polar residues" evidence="1">
    <location>
        <begin position="775"/>
        <end position="789"/>
    </location>
</feature>
<proteinExistence type="predicted"/>
<protein>
    <submittedName>
        <fullName evidence="2">CIC11C00000003158</fullName>
    </submittedName>
</protein>
<feature type="compositionally biased region" description="Low complexity" evidence="1">
    <location>
        <begin position="846"/>
        <end position="871"/>
    </location>
</feature>
<evidence type="ECO:0000256" key="1">
    <source>
        <dbReference type="SAM" id="MobiDB-lite"/>
    </source>
</evidence>
<evidence type="ECO:0000313" key="3">
    <source>
        <dbReference type="Proteomes" id="UP000182334"/>
    </source>
</evidence>
<dbReference type="InterPro" id="IPR036322">
    <property type="entry name" value="WD40_repeat_dom_sf"/>
</dbReference>
<dbReference type="AlphaFoldDB" id="A0A1L0DHS9"/>
<dbReference type="EMBL" id="LT635760">
    <property type="protein sequence ID" value="SGZ56084.1"/>
    <property type="molecule type" value="Genomic_DNA"/>
</dbReference>
<dbReference type="InterPro" id="IPR001680">
    <property type="entry name" value="WD40_rpt"/>
</dbReference>
<accession>A0A1L0DHS9</accession>
<name>A0A1L0DHS9_9ASCO</name>
<dbReference type="InterPro" id="IPR015943">
    <property type="entry name" value="WD40/YVTN_repeat-like_dom_sf"/>
</dbReference>
<dbReference type="PANTHER" id="PTHR45589:SF1">
    <property type="entry name" value="WD REPEAT DOMAIN 62, ISOFORM G"/>
    <property type="match status" value="1"/>
</dbReference>
<dbReference type="SMART" id="SM00320">
    <property type="entry name" value="WD40"/>
    <property type="match status" value="8"/>
</dbReference>
<organism evidence="2 3">
    <name type="scientific">Sungouiella intermedia</name>
    <dbReference type="NCBI Taxonomy" id="45354"/>
    <lineage>
        <taxon>Eukaryota</taxon>
        <taxon>Fungi</taxon>
        <taxon>Dikarya</taxon>
        <taxon>Ascomycota</taxon>
        <taxon>Saccharomycotina</taxon>
        <taxon>Pichiomycetes</taxon>
        <taxon>Metschnikowiaceae</taxon>
        <taxon>Sungouiella</taxon>
    </lineage>
</organism>
<dbReference type="Pfam" id="PF00400">
    <property type="entry name" value="WD40"/>
    <property type="match status" value="1"/>
</dbReference>
<dbReference type="OrthoDB" id="6252103at2759"/>
<gene>
    <name evidence="2" type="ORF">SAMEA4029010_CIC11G00000003158</name>
</gene>
<keyword evidence="3" id="KW-1185">Reference proteome</keyword>
<feature type="region of interest" description="Disordered" evidence="1">
    <location>
        <begin position="771"/>
        <end position="904"/>
    </location>
</feature>
<dbReference type="Proteomes" id="UP000182334">
    <property type="component" value="Chromosome V"/>
</dbReference>
<reference evidence="2 3" key="1">
    <citation type="submission" date="2016-10" db="EMBL/GenBank/DDBJ databases">
        <authorList>
            <person name="de Groot N.N."/>
        </authorList>
    </citation>
    <scope>NUCLEOTIDE SEQUENCE [LARGE SCALE GENOMIC DNA]</scope>
    <source>
        <strain evidence="2 3">CBS 141442</strain>
    </source>
</reference>
<dbReference type="Gene3D" id="2.130.10.10">
    <property type="entry name" value="YVTN repeat-like/Quinoprotein amine dehydrogenase"/>
    <property type="match status" value="3"/>
</dbReference>
<feature type="compositionally biased region" description="Basic and acidic residues" evidence="1">
    <location>
        <begin position="807"/>
        <end position="820"/>
    </location>
</feature>
<dbReference type="InterPro" id="IPR052779">
    <property type="entry name" value="WDR62"/>
</dbReference>